<feature type="chain" id="PRO_5005476864" evidence="1">
    <location>
        <begin position="24"/>
        <end position="143"/>
    </location>
</feature>
<keyword evidence="1" id="KW-0732">Signal</keyword>
<sequence length="143" mass="14865">MRWGVMSLAVAGVLCWSSVAVQAALVVKVCERTHLLPRGVVTVKETHQYVLGTSFTCPELEVLSPLPAARVLAPVPEAMSSLLKTVKSLPVLLPAQRSVSSATAISTAGSVGQNHGAGGADIHRETVLFGSGSSLGRLHDEGK</sequence>
<dbReference type="KEGG" id="nmv:NITMOv2_1581"/>
<evidence type="ECO:0000313" key="3">
    <source>
        <dbReference type="Proteomes" id="UP000069205"/>
    </source>
</evidence>
<protein>
    <submittedName>
        <fullName evidence="2">Uncharacterized protein</fullName>
    </submittedName>
</protein>
<proteinExistence type="predicted"/>
<dbReference type="PATRIC" id="fig|42253.5.peg.1553"/>
<dbReference type="STRING" id="42253.NITMOv2_1581"/>
<name>A0A0K2GAN3_NITMO</name>
<evidence type="ECO:0000313" key="2">
    <source>
        <dbReference type="EMBL" id="ALA58005.1"/>
    </source>
</evidence>
<organism evidence="2 3">
    <name type="scientific">Nitrospira moscoviensis</name>
    <dbReference type="NCBI Taxonomy" id="42253"/>
    <lineage>
        <taxon>Bacteria</taxon>
        <taxon>Pseudomonadati</taxon>
        <taxon>Nitrospirota</taxon>
        <taxon>Nitrospiria</taxon>
        <taxon>Nitrospirales</taxon>
        <taxon>Nitrospiraceae</taxon>
        <taxon>Nitrospira</taxon>
    </lineage>
</organism>
<evidence type="ECO:0000256" key="1">
    <source>
        <dbReference type="SAM" id="SignalP"/>
    </source>
</evidence>
<gene>
    <name evidence="2" type="ORF">NITMOv2_1581</name>
</gene>
<dbReference type="AlphaFoldDB" id="A0A0K2GAN3"/>
<accession>A0A0K2GAN3</accession>
<reference evidence="2 3" key="1">
    <citation type="journal article" date="2015" name="Proc. Natl. Acad. Sci. U.S.A.">
        <title>Expanded metabolic versatility of ubiquitous nitrite-oxidizing bacteria from the genus Nitrospira.</title>
        <authorList>
            <person name="Koch H."/>
            <person name="Lucker S."/>
            <person name="Albertsen M."/>
            <person name="Kitzinger K."/>
            <person name="Herbold C."/>
            <person name="Spieck E."/>
            <person name="Nielsen P.H."/>
            <person name="Wagner M."/>
            <person name="Daims H."/>
        </authorList>
    </citation>
    <scope>NUCLEOTIDE SEQUENCE [LARGE SCALE GENOMIC DNA]</scope>
    <source>
        <strain evidence="2 3">NSP M-1</strain>
    </source>
</reference>
<dbReference type="Proteomes" id="UP000069205">
    <property type="component" value="Chromosome"/>
</dbReference>
<keyword evidence="3" id="KW-1185">Reference proteome</keyword>
<dbReference type="EMBL" id="CP011801">
    <property type="protein sequence ID" value="ALA58005.1"/>
    <property type="molecule type" value="Genomic_DNA"/>
</dbReference>
<feature type="signal peptide" evidence="1">
    <location>
        <begin position="1"/>
        <end position="23"/>
    </location>
</feature>